<keyword evidence="2" id="KW-1185">Reference proteome</keyword>
<organism evidence="1 2">
    <name type="scientific">Cellulophaga algicola (strain DSM 14237 / IC166 / ACAM 630)</name>
    <dbReference type="NCBI Taxonomy" id="688270"/>
    <lineage>
        <taxon>Bacteria</taxon>
        <taxon>Pseudomonadati</taxon>
        <taxon>Bacteroidota</taxon>
        <taxon>Flavobacteriia</taxon>
        <taxon>Flavobacteriales</taxon>
        <taxon>Flavobacteriaceae</taxon>
        <taxon>Cellulophaga</taxon>
    </lineage>
</organism>
<evidence type="ECO:0000313" key="2">
    <source>
        <dbReference type="Proteomes" id="UP000008634"/>
    </source>
</evidence>
<dbReference type="HOGENOM" id="CLU_000064_0_0_10"/>
<proteinExistence type="predicted"/>
<evidence type="ECO:0000313" key="1">
    <source>
        <dbReference type="EMBL" id="ADV50078.1"/>
    </source>
</evidence>
<reference evidence="1 2" key="1">
    <citation type="journal article" date="2010" name="Stand. Genomic Sci.">
        <title>Complete genome sequence of Cellulophaga algicola type strain (IC166).</title>
        <authorList>
            <person name="Abt B."/>
            <person name="Lu M."/>
            <person name="Misra M."/>
            <person name="Han C."/>
            <person name="Nolan M."/>
            <person name="Lucas S."/>
            <person name="Hammon N."/>
            <person name="Deshpande S."/>
            <person name="Cheng J.F."/>
            <person name="Tapia R."/>
            <person name="Goodwin L."/>
            <person name="Pitluck S."/>
            <person name="Liolios K."/>
            <person name="Pagani I."/>
            <person name="Ivanova N."/>
            <person name="Mavromatis K."/>
            <person name="Ovchinikova G."/>
            <person name="Pati A."/>
            <person name="Chen A."/>
            <person name="Palaniappan K."/>
            <person name="Land M."/>
            <person name="Hauser L."/>
            <person name="Chang Y.J."/>
            <person name="Jeffries C.D."/>
            <person name="Detter J.C."/>
            <person name="Brambilla E."/>
            <person name="Rohde M."/>
            <person name="Tindall B.J."/>
            <person name="Goker M."/>
            <person name="Woyke T."/>
            <person name="Bristow J."/>
            <person name="Eisen J.A."/>
            <person name="Markowitz V."/>
            <person name="Hugenholtz P."/>
            <person name="Kyrpides N.C."/>
            <person name="Klenk H.P."/>
            <person name="Lapidus A."/>
        </authorList>
    </citation>
    <scope>NUCLEOTIDE SEQUENCE [LARGE SCALE GENOMIC DNA]</scope>
    <source>
        <strain evidence="2">DSM 14237 / IC166 / ACAM 630</strain>
    </source>
</reference>
<accession>E6XCT7</accession>
<dbReference type="RefSeq" id="WP_013551548.1">
    <property type="nucleotide sequence ID" value="NC_014934.1"/>
</dbReference>
<dbReference type="Pfam" id="PF13585">
    <property type="entry name" value="CHU_C"/>
    <property type="match status" value="1"/>
</dbReference>
<dbReference type="eggNOG" id="COG2373">
    <property type="taxonomic scope" value="Bacteria"/>
</dbReference>
<dbReference type="Pfam" id="PF13573">
    <property type="entry name" value="SprB"/>
    <property type="match status" value="3"/>
</dbReference>
<protein>
    <submittedName>
        <fullName evidence="1">von Willebrand factor, type A</fullName>
    </submittedName>
</protein>
<dbReference type="OrthoDB" id="607469at2"/>
<dbReference type="EMBL" id="CP002453">
    <property type="protein sequence ID" value="ADV50078.1"/>
    <property type="molecule type" value="Genomic_DNA"/>
</dbReference>
<dbReference type="KEGG" id="cao:Celal_2797"/>
<name>E6XCT7_CELAD</name>
<gene>
    <name evidence="1" type="ordered locus">Celal_2797</name>
</gene>
<dbReference type="Proteomes" id="UP000008634">
    <property type="component" value="Chromosome"/>
</dbReference>
<dbReference type="InterPro" id="IPR026341">
    <property type="entry name" value="T9SS_type_B"/>
</dbReference>
<sequence>MSFKKSRKSWYFLVLLVFFFVFSSLLAETKIFNYIGEFSANIVSSIEESFTKKKTQEQNQSQLNSEQTGNALAAAPFFATIIANADETVTCSNDGATLARFNLCGNFDTRVIALDQAYSSYLWERLTVASCPSFNADLQCPTYTCSTAWVPAGTSPTLTIDPNSVPAGTGAEFRVRVNGGLPYYIKVKKSTISQTYVKRDYICGVAGRIQVTNLSSAYEYAINDGSGFGAWQGAIFDDLIPGTYIVKARLKNTPNTCEYPYEPIVIESKEIDIDVTVVDAQCFGENGSISVQVNDVPGPYKYTLLDSSGFPQEFTSFIASDTYNFAAVGFGTYSVQVETQQCKADPANGIAAPRQDVDTSGNPIVIGNGLVALSASTEVNSSFGCADITSVDIIVRTSGGAAPYTFTVNGAAAVSPTYTGQTTYTVTASGDYNFLITDTNGCTITASANVKELTPPVVSASGVDGTCTNGGAKINFNVTDAKGYNLSFRTQPSDPWVASTQISVVDGTYNNLEVRYEQGSFSCTMTLPSVTVTSDASIAGTVTKLGDETCDGIGGTDGGSIQFGTASGGSGSGYEYSVDGVNYTTTPLFSDLAAGTYTPIIRDDSGCRLELTPIVIDQVDPPTNLDFLQSNINCASGTTDLQLTPTSAVAIANYSIISPSTVNNGGSDTFTGLSTSTTYTFRITDANGCIYTESFTPVVISSIRARAKAGGDLKVCNGAGDGSGAFIIDGFSTNYTYQINAEPVSALQSAAQVDISSRGAGTYTITVTDGDTGCTDTASVTVEESAAITLTPTVTAMSCANGNIGRVVANTTGGWGSYRYTLQRPNGTTVGPTSNRTFGNLTQASTPTTPYILSVEDAEGCTTTFEFQLTPLTSPTISIASSSLCYEPVAGASATVAATGGGGSYEYRINNGTYQASPSFTNLTPGTYTFEVKDVNNCTDTVQLTINAQLRVSIAVETEIPCGGAPGEIRVNISNGYLANASPKQYQVSDDNGATFGAFQPFTSNSFLYPVTTGGDYIFRVTDNEACVAVSEPLVVEDPANIIAAHTVIPASCGDPDSGGVQIIPDATSGIPPFEIDFGNTGTYSSQTVYTGLTAGTNYGYTVRDARGCVTLGNSVLIPAAISAAPDATVSSTDTTCNPSGENSGTIEITAVTDGTPEFTYIVYNSFGVEILRVGPTTSTVESISSPLLVAGDYTVRTVDALGCSDVDAVTISQIDLTVVPDPISVPPSCSVTGFTNTVSIIGGVGPNFLIRLTSDTSAPITPNDPPRRHEFTGLQFGVTYTVEVTDLGTGCIYFQEIPPTEGASPLSIGATSPTAFCDDAGNGRTEFTVSDFVGPITIDLIDPLTDAVLQTDTAPTATPGTDYLGFFDIVPGRYTIRVTDGDTCTDATIIDVILNTPNLDIVSNIPANCNALGQLTVRGSGGAGGPYSYAFVPAGTPPDKDGTLTPTDDSDDFTSATTAVLQGSIAGIAYDIWVIDSRGCTFNVSEDIILLQPPLPAPIAIVNNQCAASASSFDITVTMPGATDTPNFTLNGEEKFGVYNAVDDVWEALYTVNTPGSYAISVVDANGCIGTGTADVYEFLSGTGKFTGIPICNNNDGTITIETNGGSGNFTFELQDDLGNPIGGTPINTTGVFVNQSPGEYLVLITDDIVGDGTRLCTTLVPVNLDIAVPPVIDIEFSEDISCNNSNDGSITIILQAGTDVDGPIDYILRNTVTNAVVQTNTNGVFNVLSEGTYQVEVLSARNCSTLSSVFTITNPAIFEISATSTPFTCEIGANRFSSSVITVAIDQVGTVGSGYQYSITGYENYQDSNTFEIIDDGSTQTITVYAIDGNGCRDEFTLPAIAPPSEVQSVLVVLSPLNCEDPETVRITVTGTNDFTVETTSAVAVADVTNSGSDQFVDINLPASGEYLFVVRDNVTTCLYPLPRHDVVDPINPLATISEAKPVQCFGDSNGELFISVINYTGEYEYNVYRSDDLTQTTSIANGTFNTVDFPDVSGDDARITGLPGGNFYVRVRAIDNPKCIDDSNVTNIRTPNGALLVSTVEIDNVSCTDNTGKIVATGVGGWDSSPYNYRLLRKDATGTITIGSDTYIEVVAYGTANEFTDLPSGDYRVEIQDVELCANFSEITLAPVDPIIVGIREPQGLVCPDGNDAVLEAYDTTTGTSDTATAGASGGVPGAGYKYQLLYLNSDDNTDVLSRSGLQDTPTFDGVAGGFISEGWYAIEVSSSYECVGVSIPYYVIAPPPLDPKLVQVTAPGCGGDGQMRLSVENPQVGFTYEYRSIDAAASDPFTPMSGTSVLIDGGQGFYQYDVRKVGGAGACTSLRSEGITLVDAQAIDLVANLPDDISCATENDGRIESFSSGGVGNEMYTLYLGNPTPTGSPYTGFNPDPAATVVRAAQTDGTFEGLADGTYYIAVTSGLTCYDVEGPLVISRPEAIVYNIITTNVLCNGDDNGTITIEVTSGGEGLLQFAINPNYNEFFSDPSNPGVYTFENLAAGADYEILIQDTQGCGELVMVAPITEPDVLSISDVVTQPEICLNAYDGEARLTIIGGTPFTDALTFARYYETRIEGINIPLPDPADPTEGFVRNDDLIFPNLQGGESYTIYVRDFNNCTTERVVNIGLGVNLESVAIPQYGCEGIFPNSTVTVEMTDTSILSELLFSLDVDDMTLATSTRIFGDLPAGDHTVYIYHSNGCMDQVSFTIDEYMPLTLSVTKTGPDEITAIATGGYGNYEYSFQGKSQGSVNTFNLIVDATVDVRVEDERGCVALVKIPFNFDSMVEFPNFFTPNGDDKGDTWAPYNREYFPYIDVKIYDRYGRVVAVLDQIKTWDGMYEGNELPTGDYWYVVNANDADKQQYVGHFTLYR</sequence>
<dbReference type="eggNOG" id="COG3291">
    <property type="taxonomic scope" value="Bacteria"/>
</dbReference>
<dbReference type="STRING" id="688270.Celal_2797"/>
<dbReference type="NCBIfam" id="TIGR04131">
    <property type="entry name" value="Bac_Flav_CTERM"/>
    <property type="match status" value="1"/>
</dbReference>
<dbReference type="InterPro" id="IPR025667">
    <property type="entry name" value="SprB_repeat"/>
</dbReference>